<evidence type="ECO:0000256" key="14">
    <source>
        <dbReference type="SAM" id="MobiDB-lite"/>
    </source>
</evidence>
<dbReference type="SUPFAM" id="SSF52540">
    <property type="entry name" value="P-loop containing nucleoside triphosphate hydrolases"/>
    <property type="match status" value="1"/>
</dbReference>
<evidence type="ECO:0000256" key="12">
    <source>
        <dbReference type="ARBA" id="ARBA00039316"/>
    </source>
</evidence>
<proteinExistence type="inferred from homology"/>
<evidence type="ECO:0000256" key="9">
    <source>
        <dbReference type="ARBA" id="ARBA00023125"/>
    </source>
</evidence>
<evidence type="ECO:0000256" key="11">
    <source>
        <dbReference type="ARBA" id="ARBA00038000"/>
    </source>
</evidence>
<keyword evidence="6" id="KW-0228">DNA excision</keyword>
<comment type="caution">
    <text evidence="15">The sequence shown here is derived from an EMBL/GenBank/DDBJ whole genome shotgun (WGS) entry which is preliminary data.</text>
</comment>
<sequence>MDKGNTVIVIEHNLDVIKTSDWIIDLGRKAVARRDDRGRRHARGRRGRAAELHRQVPG</sequence>
<feature type="compositionally biased region" description="Basic and acidic residues" evidence="14">
    <location>
        <begin position="48"/>
        <end position="58"/>
    </location>
</feature>
<dbReference type="InterPro" id="IPR027417">
    <property type="entry name" value="P-loop_NTPase"/>
</dbReference>
<evidence type="ECO:0000256" key="8">
    <source>
        <dbReference type="ARBA" id="ARBA00022881"/>
    </source>
</evidence>
<evidence type="ECO:0000256" key="4">
    <source>
        <dbReference type="ARBA" id="ARBA00022741"/>
    </source>
</evidence>
<dbReference type="GO" id="GO:0005524">
    <property type="term" value="F:ATP binding"/>
    <property type="evidence" value="ECO:0007669"/>
    <property type="project" value="UniProtKB-KW"/>
</dbReference>
<evidence type="ECO:0000256" key="6">
    <source>
        <dbReference type="ARBA" id="ARBA00022769"/>
    </source>
</evidence>
<dbReference type="EMBL" id="JAOB01000046">
    <property type="protein sequence ID" value="EUA35856.1"/>
    <property type="molecule type" value="Genomic_DNA"/>
</dbReference>
<evidence type="ECO:0000256" key="3">
    <source>
        <dbReference type="ARBA" id="ARBA00022737"/>
    </source>
</evidence>
<dbReference type="GO" id="GO:0005737">
    <property type="term" value="C:cytoplasm"/>
    <property type="evidence" value="ECO:0007669"/>
    <property type="project" value="UniProtKB-SubCell"/>
</dbReference>
<evidence type="ECO:0000313" key="15">
    <source>
        <dbReference type="EMBL" id="EUA35856.1"/>
    </source>
</evidence>
<dbReference type="Gene3D" id="3.40.50.300">
    <property type="entry name" value="P-loop containing nucleotide triphosphate hydrolases"/>
    <property type="match status" value="1"/>
</dbReference>
<dbReference type="AlphaFoldDB" id="X8AXH1"/>
<evidence type="ECO:0000256" key="13">
    <source>
        <dbReference type="ARBA" id="ARBA00042156"/>
    </source>
</evidence>
<dbReference type="GO" id="GO:0004518">
    <property type="term" value="F:nuclease activity"/>
    <property type="evidence" value="ECO:0007669"/>
    <property type="project" value="UniProtKB-KW"/>
</dbReference>
<comment type="similarity">
    <text evidence="11">Belongs to the ABC transporter superfamily. UvrA family.</text>
</comment>
<keyword evidence="9" id="KW-0238">DNA-binding</keyword>
<evidence type="ECO:0000256" key="1">
    <source>
        <dbReference type="ARBA" id="ARBA00004496"/>
    </source>
</evidence>
<dbReference type="GO" id="GO:0003677">
    <property type="term" value="F:DNA binding"/>
    <property type="evidence" value="ECO:0007669"/>
    <property type="project" value="UniProtKB-KW"/>
</dbReference>
<evidence type="ECO:0000256" key="2">
    <source>
        <dbReference type="ARBA" id="ARBA00022490"/>
    </source>
</evidence>
<keyword evidence="10" id="KW-0234">DNA repair</keyword>
<protein>
    <recommendedName>
        <fullName evidence="12">UvrABC system protein A</fullName>
    </recommendedName>
    <alternativeName>
        <fullName evidence="13">Excinuclease ABC subunit A</fullName>
    </alternativeName>
</protein>
<evidence type="ECO:0000256" key="10">
    <source>
        <dbReference type="ARBA" id="ARBA00023204"/>
    </source>
</evidence>
<reference evidence="15" key="1">
    <citation type="submission" date="2014-01" db="EMBL/GenBank/DDBJ databases">
        <authorList>
            <person name="Brown-Elliot B."/>
            <person name="Wallace R."/>
            <person name="Lenaerts A."/>
            <person name="Ordway D."/>
            <person name="DeGroote M.A."/>
            <person name="Parker T."/>
            <person name="Sizemore C."/>
            <person name="Tallon L.J."/>
            <person name="Sadzewicz L.K."/>
            <person name="Sengamalay N."/>
            <person name="Fraser C.M."/>
            <person name="Hine E."/>
            <person name="Shefchek K.A."/>
            <person name="Das S.P."/>
            <person name="Tettelin H."/>
        </authorList>
    </citation>
    <scope>NUCLEOTIDE SEQUENCE [LARGE SCALE GENOMIC DNA]</scope>
    <source>
        <strain evidence="15">4042</strain>
    </source>
</reference>
<keyword evidence="4" id="KW-0547">Nucleotide-binding</keyword>
<dbReference type="PANTHER" id="PTHR43152">
    <property type="entry name" value="UVRABC SYSTEM PROTEIN A"/>
    <property type="match status" value="1"/>
</dbReference>
<name>X8AXH1_MYCXE</name>
<dbReference type="PANTHER" id="PTHR43152:SF3">
    <property type="entry name" value="UVRABC SYSTEM PROTEIN A"/>
    <property type="match status" value="1"/>
</dbReference>
<gene>
    <name evidence="15" type="ORF">I553_3576</name>
</gene>
<keyword evidence="7" id="KW-0067">ATP-binding</keyword>
<keyword evidence="8" id="KW-0267">Excision nuclease</keyword>
<keyword evidence="2" id="KW-0963">Cytoplasm</keyword>
<organism evidence="15">
    <name type="scientific">Mycobacterium xenopi 4042</name>
    <dbReference type="NCBI Taxonomy" id="1299334"/>
    <lineage>
        <taxon>Bacteria</taxon>
        <taxon>Bacillati</taxon>
        <taxon>Actinomycetota</taxon>
        <taxon>Actinomycetes</taxon>
        <taxon>Mycobacteriales</taxon>
        <taxon>Mycobacteriaceae</taxon>
        <taxon>Mycobacterium</taxon>
    </lineage>
</organism>
<accession>X8AXH1</accession>
<dbReference type="GO" id="GO:0006281">
    <property type="term" value="P:DNA repair"/>
    <property type="evidence" value="ECO:0007669"/>
    <property type="project" value="UniProtKB-KW"/>
</dbReference>
<keyword evidence="3" id="KW-0677">Repeat</keyword>
<evidence type="ECO:0000256" key="7">
    <source>
        <dbReference type="ARBA" id="ARBA00022840"/>
    </source>
</evidence>
<comment type="subcellular location">
    <subcellularLocation>
        <location evidence="1">Cytoplasm</location>
    </subcellularLocation>
</comment>
<evidence type="ECO:0000256" key="5">
    <source>
        <dbReference type="ARBA" id="ARBA00022763"/>
    </source>
</evidence>
<keyword evidence="5" id="KW-0227">DNA damage</keyword>
<feature type="region of interest" description="Disordered" evidence="14">
    <location>
        <begin position="34"/>
        <end position="58"/>
    </location>
</feature>